<protein>
    <submittedName>
        <fullName evidence="1">Uncharacterized protein</fullName>
    </submittedName>
</protein>
<dbReference type="EMBL" id="PRLP01000036">
    <property type="protein sequence ID" value="PPC76978.1"/>
    <property type="molecule type" value="Genomic_DNA"/>
</dbReference>
<comment type="caution">
    <text evidence="1">The sequence shown here is derived from an EMBL/GenBank/DDBJ whole genome shotgun (WGS) entry which is preliminary data.</text>
</comment>
<gene>
    <name evidence="1" type="ORF">C4K68_12755</name>
</gene>
<organism evidence="1 2">
    <name type="scientific">Proteobacteria bacterium 228</name>
    <dbReference type="NCBI Taxonomy" id="2083153"/>
    <lineage>
        <taxon>Bacteria</taxon>
        <taxon>Pseudomonadati</taxon>
        <taxon>Pseudomonadota</taxon>
    </lineage>
</organism>
<dbReference type="AlphaFoldDB" id="A0A2S5KQE3"/>
<evidence type="ECO:0000313" key="1">
    <source>
        <dbReference type="EMBL" id="PPC76978.1"/>
    </source>
</evidence>
<dbReference type="Proteomes" id="UP000238196">
    <property type="component" value="Unassembled WGS sequence"/>
</dbReference>
<name>A0A2S5KQE3_9PROT</name>
<reference evidence="1 2" key="1">
    <citation type="submission" date="2018-02" db="EMBL/GenBank/DDBJ databases">
        <title>novel marine gammaproteobacteria from coastal saline agro ecosystem.</title>
        <authorList>
            <person name="Krishnan R."/>
            <person name="Ramesh Kumar N."/>
        </authorList>
    </citation>
    <scope>NUCLEOTIDE SEQUENCE [LARGE SCALE GENOMIC DNA]</scope>
    <source>
        <strain evidence="1 2">228</strain>
    </source>
</reference>
<proteinExistence type="predicted"/>
<sequence>MSKNILIAMFSHSAPLKGINTVIKIQSRMMGVEAFFPAGDDNALLYIYVRVYKIPKEHLSKIVENQIRGNEHNICRL</sequence>
<accession>A0A2S5KQE3</accession>
<evidence type="ECO:0000313" key="2">
    <source>
        <dbReference type="Proteomes" id="UP000238196"/>
    </source>
</evidence>